<dbReference type="Pfam" id="PF01168">
    <property type="entry name" value="Ala_racemase_N"/>
    <property type="match status" value="1"/>
</dbReference>
<reference evidence="7" key="2">
    <citation type="submission" date="2011-03" db="EMBL/GenBank/DDBJ databases">
        <title>The complete genome of Desulfobacca acetoxidans DSM 11109.</title>
        <authorList>
            <consortium name="US DOE Joint Genome Institute (JGI-PGF)"/>
            <person name="Lucas S."/>
            <person name="Copeland A."/>
            <person name="Lapidus A."/>
            <person name="Bruce D."/>
            <person name="Goodwin L."/>
            <person name="Pitluck S."/>
            <person name="Peters L."/>
            <person name="Kyrpides N."/>
            <person name="Mavromatis K."/>
            <person name="Ivanova N."/>
            <person name="Ovchinnikova G."/>
            <person name="Teshima H."/>
            <person name="Detter J.C."/>
            <person name="Han C."/>
            <person name="Land M."/>
            <person name="Hauser L."/>
            <person name="Markowitz V."/>
            <person name="Cheng J.-F."/>
            <person name="Hugenholtz P."/>
            <person name="Woyke T."/>
            <person name="Wu D."/>
            <person name="Spring S."/>
            <person name="Schueler E."/>
            <person name="Brambilla E."/>
            <person name="Klenk H.-P."/>
            <person name="Eisen J.A."/>
        </authorList>
    </citation>
    <scope>NUCLEOTIDE SEQUENCE [LARGE SCALE GENOMIC DNA]</scope>
    <source>
        <strain evidence="7">ATCC 700848 / DSM 11109 / ASRB2</strain>
    </source>
</reference>
<dbReference type="HOGENOM" id="CLU_059988_1_0_7"/>
<evidence type="ECO:0000259" key="5">
    <source>
        <dbReference type="Pfam" id="PF01168"/>
    </source>
</evidence>
<proteinExistence type="inferred from homology"/>
<evidence type="ECO:0000313" key="6">
    <source>
        <dbReference type="EMBL" id="AEB09241.1"/>
    </source>
</evidence>
<protein>
    <recommendedName>
        <fullName evidence="2">Pyridoxal phosphate homeostasis protein</fullName>
        <shortName evidence="2">PLP homeostasis protein</shortName>
    </recommendedName>
</protein>
<accession>F2NHQ4</accession>
<dbReference type="RefSeq" id="WP_013706353.1">
    <property type="nucleotide sequence ID" value="NC_015388.1"/>
</dbReference>
<name>F2NHQ4_DESAR</name>
<dbReference type="FunFam" id="3.20.20.10:FF:000018">
    <property type="entry name" value="Pyridoxal phosphate homeostasis protein"/>
    <property type="match status" value="1"/>
</dbReference>
<dbReference type="PIRSF" id="PIRSF004848">
    <property type="entry name" value="YBL036c_PLPDEIII"/>
    <property type="match status" value="1"/>
</dbReference>
<evidence type="ECO:0000256" key="3">
    <source>
        <dbReference type="PIRSR" id="PIRSR004848-1"/>
    </source>
</evidence>
<dbReference type="AlphaFoldDB" id="F2NHQ4"/>
<dbReference type="GO" id="GO:0030170">
    <property type="term" value="F:pyridoxal phosphate binding"/>
    <property type="evidence" value="ECO:0007669"/>
    <property type="project" value="UniProtKB-UniRule"/>
</dbReference>
<feature type="domain" description="Alanine racemase N-terminal" evidence="5">
    <location>
        <begin position="49"/>
        <end position="242"/>
    </location>
</feature>
<evidence type="ECO:0000256" key="4">
    <source>
        <dbReference type="RuleBase" id="RU004514"/>
    </source>
</evidence>
<keyword evidence="7" id="KW-1185">Reference proteome</keyword>
<evidence type="ECO:0000256" key="1">
    <source>
        <dbReference type="ARBA" id="ARBA00022898"/>
    </source>
</evidence>
<evidence type="ECO:0000313" key="7">
    <source>
        <dbReference type="Proteomes" id="UP000000483"/>
    </source>
</evidence>
<dbReference type="CDD" id="cd00635">
    <property type="entry name" value="PLPDE_III_YBL036c_like"/>
    <property type="match status" value="1"/>
</dbReference>
<organism evidence="6 7">
    <name type="scientific">Desulfobacca acetoxidans (strain ATCC 700848 / DSM 11109 / ASRB2)</name>
    <dbReference type="NCBI Taxonomy" id="880072"/>
    <lineage>
        <taxon>Bacteria</taxon>
        <taxon>Pseudomonadati</taxon>
        <taxon>Thermodesulfobacteriota</taxon>
        <taxon>Desulfobaccia</taxon>
        <taxon>Desulfobaccales</taxon>
        <taxon>Desulfobaccaceae</taxon>
        <taxon>Desulfobacca</taxon>
    </lineage>
</organism>
<keyword evidence="1 2" id="KW-0663">Pyridoxal phosphate</keyword>
<dbReference type="PANTHER" id="PTHR10146:SF14">
    <property type="entry name" value="PYRIDOXAL PHOSPHATE HOMEOSTASIS PROTEIN"/>
    <property type="match status" value="1"/>
</dbReference>
<comment type="similarity">
    <text evidence="2 4">Belongs to the pyridoxal phosphate-binding protein YggS/PROSC family.</text>
</comment>
<dbReference type="InterPro" id="IPR029066">
    <property type="entry name" value="PLP-binding_barrel"/>
</dbReference>
<gene>
    <name evidence="6" type="ordered locus">Desac_1385</name>
</gene>
<dbReference type="InterPro" id="IPR001608">
    <property type="entry name" value="Ala_racemase_N"/>
</dbReference>
<dbReference type="STRING" id="880072.Desac_1385"/>
<dbReference type="InterPro" id="IPR011078">
    <property type="entry name" value="PyrdxlP_homeostasis"/>
</dbReference>
<evidence type="ECO:0000256" key="2">
    <source>
        <dbReference type="HAMAP-Rule" id="MF_02087"/>
    </source>
</evidence>
<dbReference type="NCBIfam" id="TIGR00044">
    <property type="entry name" value="YggS family pyridoxal phosphate-dependent enzyme"/>
    <property type="match status" value="1"/>
</dbReference>
<reference evidence="6 7" key="1">
    <citation type="journal article" date="2011" name="Stand. Genomic Sci.">
        <title>Complete genome sequence of the acetate-degrading sulfate reducer Desulfobacca acetoxidans type strain (ASRB2).</title>
        <authorList>
            <person name="Goker M."/>
            <person name="Teshima H."/>
            <person name="Lapidus A."/>
            <person name="Nolan M."/>
            <person name="Lucas S."/>
            <person name="Hammon N."/>
            <person name="Deshpande S."/>
            <person name="Cheng J.F."/>
            <person name="Tapia R."/>
            <person name="Han C."/>
            <person name="Goodwin L."/>
            <person name="Pitluck S."/>
            <person name="Huntemann M."/>
            <person name="Liolios K."/>
            <person name="Ivanova N."/>
            <person name="Pagani I."/>
            <person name="Mavromatis K."/>
            <person name="Ovchinikova G."/>
            <person name="Pati A."/>
            <person name="Chen A."/>
            <person name="Palaniappan K."/>
            <person name="Land M."/>
            <person name="Hauser L."/>
            <person name="Brambilla E.M."/>
            <person name="Rohde M."/>
            <person name="Spring S."/>
            <person name="Detter J.C."/>
            <person name="Woyke T."/>
            <person name="Bristow J."/>
            <person name="Eisen J.A."/>
            <person name="Markowitz V."/>
            <person name="Hugenholtz P."/>
            <person name="Kyrpides N.C."/>
            <person name="Klenk H.P."/>
        </authorList>
    </citation>
    <scope>NUCLEOTIDE SEQUENCE [LARGE SCALE GENOMIC DNA]</scope>
    <source>
        <strain evidence="7">ATCC 700848 / DSM 11109 / ASRB2</strain>
    </source>
</reference>
<feature type="modified residue" description="N6-(pyridoxal phosphate)lysine" evidence="2 3">
    <location>
        <position position="49"/>
    </location>
</feature>
<dbReference type="Proteomes" id="UP000000483">
    <property type="component" value="Chromosome"/>
</dbReference>
<dbReference type="PANTHER" id="PTHR10146">
    <property type="entry name" value="PROLINE SYNTHETASE CO-TRANSCRIBED BACTERIAL HOMOLOG PROTEIN"/>
    <property type="match status" value="1"/>
</dbReference>
<dbReference type="HAMAP" id="MF_02087">
    <property type="entry name" value="PLP_homeostasis"/>
    <property type="match status" value="1"/>
</dbReference>
<dbReference type="eggNOG" id="COG0325">
    <property type="taxonomic scope" value="Bacteria"/>
</dbReference>
<dbReference type="Gene3D" id="3.20.20.10">
    <property type="entry name" value="Alanine racemase"/>
    <property type="match status" value="1"/>
</dbReference>
<dbReference type="KEGG" id="dao:Desac_1385"/>
<comment type="cofactor">
    <cofactor evidence="3">
        <name>pyridoxal 5'-phosphate</name>
        <dbReference type="ChEBI" id="CHEBI:597326"/>
    </cofactor>
</comment>
<sequence>MSIRLQYPNPVSQSYPIEAYYHTIMASIAAAARRVGREPAEIRLVGASKTVDLARIREAVAAGLAILGENYLQEARQKIAVLDAPVSWHFIGHLQSNKANAAVRLFDLIHSVDRLSLAQALNRAAANINKVQDVLLEVNLAGEASKSGISSTELPDLIRVCHGLSHLRVRGLMAMPPWFADPEQARPYFKKLRILRDQVQSQGQPGLELVELSMGMSGDYEVAIEEGATLVRIGTALFGSRPH</sequence>
<comment type="function">
    <text evidence="2">Pyridoxal 5'-phosphate (PLP)-binding protein, which is involved in PLP homeostasis.</text>
</comment>
<dbReference type="EMBL" id="CP002629">
    <property type="protein sequence ID" value="AEB09241.1"/>
    <property type="molecule type" value="Genomic_DNA"/>
</dbReference>
<dbReference type="SUPFAM" id="SSF51419">
    <property type="entry name" value="PLP-binding barrel"/>
    <property type="match status" value="1"/>
</dbReference>